<evidence type="ECO:0000313" key="1">
    <source>
        <dbReference type="EMBL" id="MCG2616257.1"/>
    </source>
</evidence>
<evidence type="ECO:0000313" key="2">
    <source>
        <dbReference type="Proteomes" id="UP001165367"/>
    </source>
</evidence>
<protein>
    <submittedName>
        <fullName evidence="1">Uncharacterized protein</fullName>
    </submittedName>
</protein>
<dbReference type="Proteomes" id="UP001165367">
    <property type="component" value="Unassembled WGS sequence"/>
</dbReference>
<gene>
    <name evidence="1" type="ORF">LZZ85_18305</name>
</gene>
<organism evidence="1 2">
    <name type="scientific">Terrimonas ginsenosidimutans</name>
    <dbReference type="NCBI Taxonomy" id="2908004"/>
    <lineage>
        <taxon>Bacteria</taxon>
        <taxon>Pseudomonadati</taxon>
        <taxon>Bacteroidota</taxon>
        <taxon>Chitinophagia</taxon>
        <taxon>Chitinophagales</taxon>
        <taxon>Chitinophagaceae</taxon>
        <taxon>Terrimonas</taxon>
    </lineage>
</organism>
<name>A0ABS9KV81_9BACT</name>
<accession>A0ABS9KV81</accession>
<dbReference type="EMBL" id="JAKLTR010000012">
    <property type="protein sequence ID" value="MCG2616257.1"/>
    <property type="molecule type" value="Genomic_DNA"/>
</dbReference>
<proteinExistence type="predicted"/>
<comment type="caution">
    <text evidence="1">The sequence shown here is derived from an EMBL/GenBank/DDBJ whole genome shotgun (WGS) entry which is preliminary data.</text>
</comment>
<reference evidence="1" key="1">
    <citation type="submission" date="2022-01" db="EMBL/GenBank/DDBJ databases">
        <authorList>
            <person name="Jo J.-H."/>
            <person name="Im W.-T."/>
        </authorList>
    </citation>
    <scope>NUCLEOTIDE SEQUENCE</scope>
    <source>
        <strain evidence="1">NA20</strain>
    </source>
</reference>
<keyword evidence="2" id="KW-1185">Reference proteome</keyword>
<sequence>METKGRKIIVHNINKLLAIADYR</sequence>